<dbReference type="RefSeq" id="WP_025911464.1">
    <property type="nucleotide sequence ID" value="NZ_KQ758691.1"/>
</dbReference>
<dbReference type="PROSITE" id="PS00107">
    <property type="entry name" value="PROTEIN_KINASE_ATP"/>
    <property type="match status" value="1"/>
</dbReference>
<dbReference type="Gene3D" id="1.10.510.10">
    <property type="entry name" value="Transferase(Phosphotransferase) domain 1"/>
    <property type="match status" value="1"/>
</dbReference>
<keyword evidence="4" id="KW-1185">Reference proteome</keyword>
<protein>
    <recommendedName>
        <fullName evidence="2">Protein kinase domain-containing protein</fullName>
    </recommendedName>
</protein>
<reference evidence="3 4" key="1">
    <citation type="submission" date="2015-11" db="EMBL/GenBank/DDBJ databases">
        <title>Bacillus caseinolyticus sp nov.</title>
        <authorList>
            <person name="Dastager S.G."/>
            <person name="Mawlankar R."/>
        </authorList>
    </citation>
    <scope>NUCLEOTIDE SEQUENCE [LARGE SCALE GENOMIC DNA]</scope>
    <source>
        <strain evidence="3 4">SGD-V-76</strain>
    </source>
</reference>
<dbReference type="CDD" id="cd14014">
    <property type="entry name" value="STKc_PknB_like"/>
    <property type="match status" value="1"/>
</dbReference>
<dbReference type="Pfam" id="PF00069">
    <property type="entry name" value="Pkinase"/>
    <property type="match status" value="1"/>
</dbReference>
<dbReference type="InterPro" id="IPR000719">
    <property type="entry name" value="Prot_kinase_dom"/>
</dbReference>
<dbReference type="Gene3D" id="3.30.200.20">
    <property type="entry name" value="Phosphorylase Kinase, domain 1"/>
    <property type="match status" value="1"/>
</dbReference>
<evidence type="ECO:0000259" key="2">
    <source>
        <dbReference type="PROSITE" id="PS50011"/>
    </source>
</evidence>
<dbReference type="PROSITE" id="PS50011">
    <property type="entry name" value="PROTEIN_KINASE_DOM"/>
    <property type="match status" value="1"/>
</dbReference>
<dbReference type="EMBL" id="LNQP01000076">
    <property type="protein sequence ID" value="KSU86592.1"/>
    <property type="molecule type" value="Genomic_DNA"/>
</dbReference>
<dbReference type="SMART" id="SM00219">
    <property type="entry name" value="TyrKc"/>
    <property type="match status" value="1"/>
</dbReference>
<feature type="binding site" evidence="1">
    <location>
        <position position="56"/>
    </location>
    <ligand>
        <name>ATP</name>
        <dbReference type="ChEBI" id="CHEBI:30616"/>
    </ligand>
</feature>
<dbReference type="AlphaFoldDB" id="A0A0V8JIU3"/>
<accession>A0A0V8JIU3</accession>
<keyword evidence="1" id="KW-0547">Nucleotide-binding</keyword>
<sequence length="272" mass="31977">MKHFFKSIQRFLMDRPLRQGVLIKNRYEIDRVLGMGSYGITYLAKDQKLGTQVVVKQLRNTKQKLDQGMRAFQYEKKILARINHPQVPQLLDVEESSAGFFIIMDYINGKTFEDLIFEHHYKYKEEDVVQILLQVIEVIESLHNEGIVHRDLRIPNILKVDDVIYIIDFGLARFIGDDEQVEGLVTEQQYMRRTTVQSDVYALGHFALFLLYSSYEPNSRKEKSWEKELLLSPELTAIIRKMLQSDGYYEDMMHLKGDLQFIADKKTKALNF</sequence>
<feature type="domain" description="Protein kinase" evidence="2">
    <location>
        <begin position="27"/>
        <end position="272"/>
    </location>
</feature>
<dbReference type="Proteomes" id="UP000053681">
    <property type="component" value="Unassembled WGS sequence"/>
</dbReference>
<organism evidence="3 4">
    <name type="scientific">Priestia veravalensis</name>
    <dbReference type="NCBI Taxonomy" id="1414648"/>
    <lineage>
        <taxon>Bacteria</taxon>
        <taxon>Bacillati</taxon>
        <taxon>Bacillota</taxon>
        <taxon>Bacilli</taxon>
        <taxon>Bacillales</taxon>
        <taxon>Bacillaceae</taxon>
        <taxon>Priestia</taxon>
    </lineage>
</organism>
<dbReference type="PANTHER" id="PTHR24347">
    <property type="entry name" value="SERINE/THREONINE-PROTEIN KINASE"/>
    <property type="match status" value="1"/>
</dbReference>
<gene>
    <name evidence="3" type="ORF">AS180_17835</name>
</gene>
<dbReference type="GO" id="GO:0004713">
    <property type="term" value="F:protein tyrosine kinase activity"/>
    <property type="evidence" value="ECO:0007669"/>
    <property type="project" value="InterPro"/>
</dbReference>
<evidence type="ECO:0000256" key="1">
    <source>
        <dbReference type="PROSITE-ProRule" id="PRU10141"/>
    </source>
</evidence>
<evidence type="ECO:0000313" key="3">
    <source>
        <dbReference type="EMBL" id="KSU86592.1"/>
    </source>
</evidence>
<dbReference type="SUPFAM" id="SSF56112">
    <property type="entry name" value="Protein kinase-like (PK-like)"/>
    <property type="match status" value="1"/>
</dbReference>
<dbReference type="GO" id="GO:0005524">
    <property type="term" value="F:ATP binding"/>
    <property type="evidence" value="ECO:0007669"/>
    <property type="project" value="UniProtKB-UniRule"/>
</dbReference>
<evidence type="ECO:0000313" key="4">
    <source>
        <dbReference type="Proteomes" id="UP000053681"/>
    </source>
</evidence>
<dbReference type="InterPro" id="IPR020635">
    <property type="entry name" value="Tyr_kinase_cat_dom"/>
</dbReference>
<name>A0A0V8JIU3_9BACI</name>
<comment type="caution">
    <text evidence="3">The sequence shown here is derived from an EMBL/GenBank/DDBJ whole genome shotgun (WGS) entry which is preliminary data.</text>
</comment>
<dbReference type="InterPro" id="IPR011009">
    <property type="entry name" value="Kinase-like_dom_sf"/>
</dbReference>
<keyword evidence="1" id="KW-0067">ATP-binding</keyword>
<proteinExistence type="predicted"/>
<dbReference type="InterPro" id="IPR017441">
    <property type="entry name" value="Protein_kinase_ATP_BS"/>
</dbReference>